<dbReference type="OrthoDB" id="2788229at2759"/>
<gene>
    <name evidence="2" type="ORF">BDN70DRAFT_874670</name>
</gene>
<feature type="region of interest" description="Disordered" evidence="1">
    <location>
        <begin position="1"/>
        <end position="21"/>
    </location>
</feature>
<dbReference type="EMBL" id="MU155162">
    <property type="protein sequence ID" value="KAF9482679.1"/>
    <property type="molecule type" value="Genomic_DNA"/>
</dbReference>
<dbReference type="SUPFAM" id="SSF52047">
    <property type="entry name" value="RNI-like"/>
    <property type="match status" value="1"/>
</dbReference>
<dbReference type="Proteomes" id="UP000807469">
    <property type="component" value="Unassembled WGS sequence"/>
</dbReference>
<evidence type="ECO:0000313" key="2">
    <source>
        <dbReference type="EMBL" id="KAF9482679.1"/>
    </source>
</evidence>
<comment type="caution">
    <text evidence="2">The sequence shown here is derived from an EMBL/GenBank/DDBJ whole genome shotgun (WGS) entry which is preliminary data.</text>
</comment>
<organism evidence="2 3">
    <name type="scientific">Pholiota conissans</name>
    <dbReference type="NCBI Taxonomy" id="109636"/>
    <lineage>
        <taxon>Eukaryota</taxon>
        <taxon>Fungi</taxon>
        <taxon>Dikarya</taxon>
        <taxon>Basidiomycota</taxon>
        <taxon>Agaricomycotina</taxon>
        <taxon>Agaricomycetes</taxon>
        <taxon>Agaricomycetidae</taxon>
        <taxon>Agaricales</taxon>
        <taxon>Agaricineae</taxon>
        <taxon>Strophariaceae</taxon>
        <taxon>Pholiota</taxon>
    </lineage>
</organism>
<evidence type="ECO:0000256" key="1">
    <source>
        <dbReference type="SAM" id="MobiDB-lite"/>
    </source>
</evidence>
<name>A0A9P6D3P1_9AGAR</name>
<dbReference type="InterPro" id="IPR032675">
    <property type="entry name" value="LRR_dom_sf"/>
</dbReference>
<evidence type="ECO:0000313" key="3">
    <source>
        <dbReference type="Proteomes" id="UP000807469"/>
    </source>
</evidence>
<protein>
    <recommendedName>
        <fullName evidence="4">F-box domain-containing protein</fullName>
    </recommendedName>
</protein>
<reference evidence="2" key="1">
    <citation type="submission" date="2020-11" db="EMBL/GenBank/DDBJ databases">
        <authorList>
            <consortium name="DOE Joint Genome Institute"/>
            <person name="Ahrendt S."/>
            <person name="Riley R."/>
            <person name="Andreopoulos W."/>
            <person name="Labutti K."/>
            <person name="Pangilinan J."/>
            <person name="Ruiz-Duenas F.J."/>
            <person name="Barrasa J.M."/>
            <person name="Sanchez-Garcia M."/>
            <person name="Camarero S."/>
            <person name="Miyauchi S."/>
            <person name="Serrano A."/>
            <person name="Linde D."/>
            <person name="Babiker R."/>
            <person name="Drula E."/>
            <person name="Ayuso-Fernandez I."/>
            <person name="Pacheco R."/>
            <person name="Padilla G."/>
            <person name="Ferreira P."/>
            <person name="Barriuso J."/>
            <person name="Kellner H."/>
            <person name="Castanera R."/>
            <person name="Alfaro M."/>
            <person name="Ramirez L."/>
            <person name="Pisabarro A.G."/>
            <person name="Kuo A."/>
            <person name="Tritt A."/>
            <person name="Lipzen A."/>
            <person name="He G."/>
            <person name="Yan M."/>
            <person name="Ng V."/>
            <person name="Cullen D."/>
            <person name="Martin F."/>
            <person name="Rosso M.-N."/>
            <person name="Henrissat B."/>
            <person name="Hibbett D."/>
            <person name="Martinez A.T."/>
            <person name="Grigoriev I.V."/>
        </authorList>
    </citation>
    <scope>NUCLEOTIDE SEQUENCE</scope>
    <source>
        <strain evidence="2">CIRM-BRFM 674</strain>
    </source>
</reference>
<keyword evidence="3" id="KW-1185">Reference proteome</keyword>
<proteinExistence type="predicted"/>
<dbReference type="AlphaFoldDB" id="A0A9P6D3P1"/>
<accession>A0A9P6D3P1</accession>
<evidence type="ECO:0008006" key="4">
    <source>
        <dbReference type="Google" id="ProtNLM"/>
    </source>
</evidence>
<dbReference type="Gene3D" id="3.80.10.10">
    <property type="entry name" value="Ribonuclease Inhibitor"/>
    <property type="match status" value="1"/>
</dbReference>
<sequence>MPGEVFPVSSPPKAPKSIYKAPKQQTSLQLKRVSATIQARIPENNGIVGSGPQRSGMGGGEKQLPTELLMTILNFIHDDKETMRTCCIVSKSWLPCARYFLITNKFSLTELNVGRFISLLSSPHATIGAYIYHLAIHTQQYSILLDQSLSFINDATSVNWMRPALSISACLHYIRACSANTLRSLTLHDIGPLSLTDFGTLSPLLRSFSSLTRLELSQCLFSTIQEFFAVICARPNLRRLVLTNIMIQDEDETITSLPVLQLPRRLSHITLQTAHQSDILEWILGQPFIPALTSLSLGGIGQSMADQEITGRFLMSLGAHLKHLKIYLNSWSPAVTLSHNTCLQTFSVSRYRLNGNSTSDTAGFPGLLTMLDQISSRQLTQITLRFVNNPEDLDVVPWHHLERLFQRPQFTDLKSLRIRCVGRTQDMRRLVQHMFPRLSHMGIVQFRCDSDSDNEEE</sequence>